<evidence type="ECO:0000313" key="3">
    <source>
        <dbReference type="EMBL" id="GLS43600.1"/>
    </source>
</evidence>
<evidence type="ECO:0000313" key="5">
    <source>
        <dbReference type="Proteomes" id="UP000517759"/>
    </source>
</evidence>
<reference evidence="6" key="2">
    <citation type="journal article" date="2019" name="Int. J. Syst. Evol. Microbiol.">
        <title>The Global Catalogue of Microorganisms (GCM) 10K type strain sequencing project: providing services to taxonomists for standard genome sequencing and annotation.</title>
        <authorList>
            <consortium name="The Broad Institute Genomics Platform"/>
            <consortium name="The Broad Institute Genome Sequencing Center for Infectious Disease"/>
            <person name="Wu L."/>
            <person name="Ma J."/>
        </authorList>
    </citation>
    <scope>NUCLEOTIDE SEQUENCE [LARGE SCALE GENOMIC DNA]</scope>
    <source>
        <strain evidence="6">NBRC 107710</strain>
    </source>
</reference>
<evidence type="ECO:0000313" key="4">
    <source>
        <dbReference type="EMBL" id="MBB3904470.1"/>
    </source>
</evidence>
<dbReference type="EMBL" id="JACIDN010000007">
    <property type="protein sequence ID" value="MBB3904470.1"/>
    <property type="molecule type" value="Genomic_DNA"/>
</dbReference>
<proteinExistence type="predicted"/>
<comment type="caution">
    <text evidence="4">The sequence shown here is derived from an EMBL/GenBank/DDBJ whole genome shotgun (WGS) entry which is preliminary data.</text>
</comment>
<evidence type="ECO:0000256" key="1">
    <source>
        <dbReference type="SAM" id="MobiDB-lite"/>
    </source>
</evidence>
<dbReference type="InterPro" id="IPR009875">
    <property type="entry name" value="PilZ_domain"/>
</dbReference>
<gene>
    <name evidence="3" type="ORF">GCM10007884_15850</name>
    <name evidence="4" type="ORF">GGR33_003989</name>
</gene>
<dbReference type="GO" id="GO:0035438">
    <property type="term" value="F:cyclic-di-GMP binding"/>
    <property type="evidence" value="ECO:0007669"/>
    <property type="project" value="InterPro"/>
</dbReference>
<dbReference type="Proteomes" id="UP000517759">
    <property type="component" value="Unassembled WGS sequence"/>
</dbReference>
<feature type="domain" description="PilZ" evidence="2">
    <location>
        <begin position="22"/>
        <end position="111"/>
    </location>
</feature>
<feature type="compositionally biased region" description="Basic and acidic residues" evidence="1">
    <location>
        <begin position="13"/>
        <end position="24"/>
    </location>
</feature>
<reference evidence="4 5" key="3">
    <citation type="submission" date="2020-08" db="EMBL/GenBank/DDBJ databases">
        <title>Genomic Encyclopedia of Type Strains, Phase IV (KMG-IV): sequencing the most valuable type-strain genomes for metagenomic binning, comparative biology and taxonomic classification.</title>
        <authorList>
            <person name="Goeker M."/>
        </authorList>
    </citation>
    <scope>NUCLEOTIDE SEQUENCE [LARGE SCALE GENOMIC DNA]</scope>
    <source>
        <strain evidence="4 5">DSM 24105</strain>
    </source>
</reference>
<dbReference type="EMBL" id="BSPG01000006">
    <property type="protein sequence ID" value="GLS43600.1"/>
    <property type="molecule type" value="Genomic_DNA"/>
</dbReference>
<evidence type="ECO:0000313" key="6">
    <source>
        <dbReference type="Proteomes" id="UP001156881"/>
    </source>
</evidence>
<reference evidence="3" key="1">
    <citation type="journal article" date="2014" name="Int. J. Syst. Evol. Microbiol.">
        <title>Complete genome of a new Firmicutes species belonging to the dominant human colonic microbiota ('Ruminococcus bicirculans') reveals two chromosomes and a selective capacity to utilize plant glucans.</title>
        <authorList>
            <consortium name="NISC Comparative Sequencing Program"/>
            <person name="Wegmann U."/>
            <person name="Louis P."/>
            <person name="Goesmann A."/>
            <person name="Henrissat B."/>
            <person name="Duncan S.H."/>
            <person name="Flint H.J."/>
        </authorList>
    </citation>
    <scope>NUCLEOTIDE SEQUENCE</scope>
    <source>
        <strain evidence="3">NBRC 107710</strain>
    </source>
</reference>
<name>A0A7W6ANS2_9HYPH</name>
<dbReference type="SUPFAM" id="SSF141371">
    <property type="entry name" value="PilZ domain-like"/>
    <property type="match status" value="1"/>
</dbReference>
<dbReference type="Pfam" id="PF07238">
    <property type="entry name" value="PilZ"/>
    <property type="match status" value="1"/>
</dbReference>
<dbReference type="Gene3D" id="2.40.10.220">
    <property type="entry name" value="predicted glycosyltransferase like domains"/>
    <property type="match status" value="1"/>
</dbReference>
<keyword evidence="6" id="KW-1185">Reference proteome</keyword>
<dbReference type="Proteomes" id="UP001156881">
    <property type="component" value="Unassembled WGS sequence"/>
</dbReference>
<accession>A0A7W6ANS2</accession>
<protein>
    <recommendedName>
        <fullName evidence="2">PilZ domain-containing protein</fullName>
    </recommendedName>
</protein>
<dbReference type="RefSeq" id="WP_210302092.1">
    <property type="nucleotide sequence ID" value="NZ_JACIDN010000007.1"/>
</dbReference>
<dbReference type="AlphaFoldDB" id="A0A7W6ANS2"/>
<reference evidence="3" key="4">
    <citation type="submission" date="2023-01" db="EMBL/GenBank/DDBJ databases">
        <title>Draft genome sequence of Methylobacterium brachythecii strain NBRC 107710.</title>
        <authorList>
            <person name="Sun Q."/>
            <person name="Mori K."/>
        </authorList>
    </citation>
    <scope>NUCLEOTIDE SEQUENCE</scope>
    <source>
        <strain evidence="3">NBRC 107710</strain>
    </source>
</reference>
<sequence>MGGAVSFVNSAEKSMRQAPSEERRRHERFPVTVSARVVYAAMPYRTEILDVSTGGMLLAPIDALTISARESINIESPVFGRIEAIVVSQSETGIHIAADLSPMEFQDAIERLFLLSRTWMLK</sequence>
<organism evidence="4 5">
    <name type="scientific">Methylobacterium brachythecii</name>
    <dbReference type="NCBI Taxonomy" id="1176177"/>
    <lineage>
        <taxon>Bacteria</taxon>
        <taxon>Pseudomonadati</taxon>
        <taxon>Pseudomonadota</taxon>
        <taxon>Alphaproteobacteria</taxon>
        <taxon>Hyphomicrobiales</taxon>
        <taxon>Methylobacteriaceae</taxon>
        <taxon>Methylobacterium</taxon>
    </lineage>
</organism>
<feature type="region of interest" description="Disordered" evidence="1">
    <location>
        <begin position="1"/>
        <end position="26"/>
    </location>
</feature>
<evidence type="ECO:0000259" key="2">
    <source>
        <dbReference type="Pfam" id="PF07238"/>
    </source>
</evidence>